<dbReference type="NCBIfam" id="NF004490">
    <property type="entry name" value="PRK05820.1"/>
    <property type="match status" value="1"/>
</dbReference>
<dbReference type="PROSITE" id="PS00647">
    <property type="entry name" value="THYMID_PHOSPHORYLASE"/>
    <property type="match status" value="1"/>
</dbReference>
<name>A0A0A0NCN3_STRRN</name>
<sequence length="427" mass="44470">MDAISVIRAKRDGTRLTDAQIDWIIDAYTRGEVADEQMSALAMAIFLNGMDRAEIARWTAAMIASGERMDFSSLPRPTSDKHSTGGVGDKITLPLAPLVAACGAAVPQLSGRGLGHTGGTLDKLESIPGWRAQLTNGDMLAVLRDVGSVICAAGEGLARADKKLYALRDVTGTVESIPLIASSIMSKKIAEGTGSLVLDVKVGSGAFMKDIESARELAATMVGLGNDHGVRTTALLTDMSTPLGRTAGNALEVRESVEVLAGGGPADVVELTLALAREMLDAAGLKDADPTKALADGTAMDHWRRMITAQGGDPDAPLPVAREHHVLHAESTGVLTRLDAYAVGLAAWRLGAGRARKEDPVQAGAGIELHAKPGDHITAGQPLLTLHTDTPSAFPYALEALSDAIGYAPANTEFTAAPIVLDRIAQG</sequence>
<feature type="domain" description="Pyrimidine nucleoside phosphorylase C-terminal" evidence="5">
    <location>
        <begin position="334"/>
        <end position="408"/>
    </location>
</feature>
<dbReference type="InterPro" id="IPR013102">
    <property type="entry name" value="PYNP_C"/>
</dbReference>
<dbReference type="InterPro" id="IPR017872">
    <property type="entry name" value="Pyrmidine_PPase_CS"/>
</dbReference>
<evidence type="ECO:0000313" key="7">
    <source>
        <dbReference type="Proteomes" id="UP000281594"/>
    </source>
</evidence>
<dbReference type="FunFam" id="1.20.970.10:FF:000004">
    <property type="entry name" value="Thymidine phosphorylase"/>
    <property type="match status" value="1"/>
</dbReference>
<dbReference type="GO" id="GO:0005829">
    <property type="term" value="C:cytosol"/>
    <property type="evidence" value="ECO:0007669"/>
    <property type="project" value="TreeGrafter"/>
</dbReference>
<dbReference type="InterPro" id="IPR000312">
    <property type="entry name" value="Glycosyl_Trfase_fam3"/>
</dbReference>
<dbReference type="STRING" id="1343740.M271_28865"/>
<gene>
    <name evidence="6" type="ORF">D3C57_114760</name>
</gene>
<dbReference type="PANTHER" id="PTHR10515:SF0">
    <property type="entry name" value="THYMIDINE PHOSPHORYLASE"/>
    <property type="match status" value="1"/>
</dbReference>
<dbReference type="InterPro" id="IPR036320">
    <property type="entry name" value="Glycosyl_Trfase_fam3_N_dom_sf"/>
</dbReference>
<dbReference type="Pfam" id="PF02885">
    <property type="entry name" value="Glycos_trans_3N"/>
    <property type="match status" value="1"/>
</dbReference>
<dbReference type="Gene3D" id="3.40.1030.10">
    <property type="entry name" value="Nucleoside phosphorylase/phosphoribosyltransferase catalytic domain"/>
    <property type="match status" value="1"/>
</dbReference>
<dbReference type="InterPro" id="IPR000053">
    <property type="entry name" value="Thymidine/pyrmidine_PPase"/>
</dbReference>
<dbReference type="InterPro" id="IPR017459">
    <property type="entry name" value="Glycosyl_Trfase_fam3_N_dom"/>
</dbReference>
<comment type="similarity">
    <text evidence="1">Belongs to the thymidine/pyrimidine-nucleoside phosphorylase family.</text>
</comment>
<evidence type="ECO:0000313" key="6">
    <source>
        <dbReference type="EMBL" id="RLV79655.1"/>
    </source>
</evidence>
<dbReference type="eggNOG" id="COG0213">
    <property type="taxonomic scope" value="Bacteria"/>
</dbReference>
<evidence type="ECO:0000256" key="2">
    <source>
        <dbReference type="ARBA" id="ARBA00011738"/>
    </source>
</evidence>
<dbReference type="Pfam" id="PF00591">
    <property type="entry name" value="Glycos_transf_3"/>
    <property type="match status" value="1"/>
</dbReference>
<dbReference type="SUPFAM" id="SSF54680">
    <property type="entry name" value="Pyrimidine nucleoside phosphorylase C-terminal domain"/>
    <property type="match status" value="1"/>
</dbReference>
<comment type="caution">
    <text evidence="6">The sequence shown here is derived from an EMBL/GenBank/DDBJ whole genome shotgun (WGS) entry which is preliminary data.</text>
</comment>
<comment type="subunit">
    <text evidence="2">Homodimer.</text>
</comment>
<proteinExistence type="inferred from homology"/>
<dbReference type="RefSeq" id="WP_020870692.1">
    <property type="nucleotide sequence ID" value="NC_022785.1"/>
</dbReference>
<dbReference type="SUPFAM" id="SSF52418">
    <property type="entry name" value="Nucleoside phosphorylase/phosphoribosyltransferase catalytic domain"/>
    <property type="match status" value="1"/>
</dbReference>
<protein>
    <submittedName>
        <fullName evidence="6">Thymidine phosphorylase</fullName>
    </submittedName>
</protein>
<dbReference type="Pfam" id="PF07831">
    <property type="entry name" value="PYNP_C"/>
    <property type="match status" value="1"/>
</dbReference>
<dbReference type="AlphaFoldDB" id="A0A0A0NCN3"/>
<dbReference type="Gene3D" id="1.20.970.10">
    <property type="entry name" value="Transferase, Pyrimidine Nucleoside Phosphorylase, Chain C"/>
    <property type="match status" value="1"/>
</dbReference>
<accession>A0A0A0NCN3</accession>
<dbReference type="KEGG" id="src:M271_28865"/>
<evidence type="ECO:0000256" key="3">
    <source>
        <dbReference type="ARBA" id="ARBA00022676"/>
    </source>
</evidence>
<dbReference type="FunFam" id="3.40.1030.10:FF:000001">
    <property type="entry name" value="Thymidine phosphorylase"/>
    <property type="match status" value="1"/>
</dbReference>
<dbReference type="SMART" id="SM00941">
    <property type="entry name" value="PYNP_C"/>
    <property type="match status" value="1"/>
</dbReference>
<organism evidence="6 7">
    <name type="scientific">Streptomyces rapamycinicus (strain ATCC 29253 / DSM 41530 / NRRL 5491 / AYB-994)</name>
    <name type="common">Streptomyces hygroscopicus (strain ATCC 29253)</name>
    <dbReference type="NCBI Taxonomy" id="1343740"/>
    <lineage>
        <taxon>Bacteria</taxon>
        <taxon>Bacillati</taxon>
        <taxon>Actinomycetota</taxon>
        <taxon>Actinomycetes</taxon>
        <taxon>Kitasatosporales</taxon>
        <taxon>Streptomycetaceae</taxon>
        <taxon>Streptomyces</taxon>
        <taxon>Streptomyces violaceusniger group</taxon>
    </lineage>
</organism>
<dbReference type="EMBL" id="QYCY01000001">
    <property type="protein sequence ID" value="RLV79655.1"/>
    <property type="molecule type" value="Genomic_DNA"/>
</dbReference>
<dbReference type="PIRSF" id="PIRSF000478">
    <property type="entry name" value="TP_PyNP"/>
    <property type="match status" value="1"/>
</dbReference>
<dbReference type="Gene3D" id="3.90.1170.30">
    <property type="entry name" value="Pyrimidine nucleoside phosphorylase-like, C-terminal domain"/>
    <property type="match status" value="1"/>
</dbReference>
<dbReference type="GO" id="GO:0009032">
    <property type="term" value="F:thymidine phosphorylase activity"/>
    <property type="evidence" value="ECO:0007669"/>
    <property type="project" value="TreeGrafter"/>
</dbReference>
<dbReference type="Proteomes" id="UP000281594">
    <property type="component" value="Unassembled WGS sequence"/>
</dbReference>
<evidence type="ECO:0000259" key="5">
    <source>
        <dbReference type="SMART" id="SM00941"/>
    </source>
</evidence>
<dbReference type="InterPro" id="IPR036566">
    <property type="entry name" value="PYNP-like_C_sf"/>
</dbReference>
<keyword evidence="4" id="KW-0808">Transferase</keyword>
<evidence type="ECO:0000256" key="1">
    <source>
        <dbReference type="ARBA" id="ARBA00006915"/>
    </source>
</evidence>
<dbReference type="InterPro" id="IPR035902">
    <property type="entry name" value="Nuc_phospho_transferase"/>
</dbReference>
<reference evidence="6 7" key="1">
    <citation type="journal article" date="2018" name="J. Biol. Chem.">
        <title>Discovery of the actinoplanic acid pathway in Streptomyces rapamycinicus reveals a genetically conserved synergism with rapamycin.</title>
        <authorList>
            <person name="Mrak P."/>
            <person name="Krastel P."/>
            <person name="Pivk Lukancic P."/>
            <person name="Tao J."/>
            <person name="Pistorius D."/>
            <person name="Moore C.M."/>
        </authorList>
    </citation>
    <scope>NUCLEOTIDE SEQUENCE [LARGE SCALE GENOMIC DNA]</scope>
    <source>
        <strain evidence="6 7">NRRL 5491</strain>
    </source>
</reference>
<dbReference type="PANTHER" id="PTHR10515">
    <property type="entry name" value="THYMIDINE PHOSPHORYLASE"/>
    <property type="match status" value="1"/>
</dbReference>
<dbReference type="SUPFAM" id="SSF47648">
    <property type="entry name" value="Nucleoside phosphorylase/phosphoribosyltransferase N-terminal domain"/>
    <property type="match status" value="1"/>
</dbReference>
<dbReference type="GO" id="GO:0004645">
    <property type="term" value="F:1,4-alpha-oligoglucan phosphorylase activity"/>
    <property type="evidence" value="ECO:0007669"/>
    <property type="project" value="InterPro"/>
</dbReference>
<dbReference type="NCBIfam" id="TIGR02644">
    <property type="entry name" value="Y_phosphoryl"/>
    <property type="match status" value="1"/>
</dbReference>
<dbReference type="GO" id="GO:0006206">
    <property type="term" value="P:pyrimidine nucleobase metabolic process"/>
    <property type="evidence" value="ECO:0007669"/>
    <property type="project" value="InterPro"/>
</dbReference>
<evidence type="ECO:0000256" key="4">
    <source>
        <dbReference type="ARBA" id="ARBA00022679"/>
    </source>
</evidence>
<dbReference type="HOGENOM" id="CLU_025040_0_1_11"/>
<dbReference type="GO" id="GO:0006213">
    <property type="term" value="P:pyrimidine nucleoside metabolic process"/>
    <property type="evidence" value="ECO:0007669"/>
    <property type="project" value="InterPro"/>
</dbReference>
<dbReference type="InterPro" id="IPR018090">
    <property type="entry name" value="Pyrmidine_PPas_bac/euk"/>
</dbReference>
<keyword evidence="3" id="KW-0328">Glycosyltransferase</keyword>